<dbReference type="Proteomes" id="UP000799324">
    <property type="component" value="Unassembled WGS sequence"/>
</dbReference>
<gene>
    <name evidence="2" type="ORF">K491DRAFT_712576</name>
</gene>
<evidence type="ECO:0000313" key="2">
    <source>
        <dbReference type="EMBL" id="KAF2659547.1"/>
    </source>
</evidence>
<sequence length="398" mass="45404">MDPNTPSATATQSLPFRLLDLPPELLDIIFVNISQKWDLFNTSTERSGLDLLLLTEALRGFTNLSWVNVNPRPSRFSYPSMSELEHTIMCGLHMFRHDDTHASDPLWVPCLRLNAATNSRSTGIVSTAMEAADLDSYVTLDLDLSYLDELPESGHFDITSELWKKDTCQRVWYFGVLVSQQLASWSQDVLWETSDLRLLRLRSDNHERHDISFSHYANGPFRWPHLHTLGLEYSQVPRDSFREFLAAHKDSLSRLGIFDSEARENGVVDVWQPIFQSLRDLDLDDICFRRLHSRRTQSEANIDNDGTASTELDTEFAELRIKGNDRIYTAMQTLLDDYQTSDHKNTRDEMDVLVDMRKAKHLEDKSEQAVGKTKDAANKGHVEAGDRTDGQGLDQGAT</sequence>
<organism evidence="2 3">
    <name type="scientific">Lophiostoma macrostomum CBS 122681</name>
    <dbReference type="NCBI Taxonomy" id="1314788"/>
    <lineage>
        <taxon>Eukaryota</taxon>
        <taxon>Fungi</taxon>
        <taxon>Dikarya</taxon>
        <taxon>Ascomycota</taxon>
        <taxon>Pezizomycotina</taxon>
        <taxon>Dothideomycetes</taxon>
        <taxon>Pleosporomycetidae</taxon>
        <taxon>Pleosporales</taxon>
        <taxon>Lophiostomataceae</taxon>
        <taxon>Lophiostoma</taxon>
    </lineage>
</organism>
<dbReference type="AlphaFoldDB" id="A0A6A6TK14"/>
<evidence type="ECO:0000256" key="1">
    <source>
        <dbReference type="SAM" id="MobiDB-lite"/>
    </source>
</evidence>
<name>A0A6A6TK14_9PLEO</name>
<reference evidence="2" key="1">
    <citation type="journal article" date="2020" name="Stud. Mycol.">
        <title>101 Dothideomycetes genomes: a test case for predicting lifestyles and emergence of pathogens.</title>
        <authorList>
            <person name="Haridas S."/>
            <person name="Albert R."/>
            <person name="Binder M."/>
            <person name="Bloem J."/>
            <person name="Labutti K."/>
            <person name="Salamov A."/>
            <person name="Andreopoulos B."/>
            <person name="Baker S."/>
            <person name="Barry K."/>
            <person name="Bills G."/>
            <person name="Bluhm B."/>
            <person name="Cannon C."/>
            <person name="Castanera R."/>
            <person name="Culley D."/>
            <person name="Daum C."/>
            <person name="Ezra D."/>
            <person name="Gonzalez J."/>
            <person name="Henrissat B."/>
            <person name="Kuo A."/>
            <person name="Liang C."/>
            <person name="Lipzen A."/>
            <person name="Lutzoni F."/>
            <person name="Magnuson J."/>
            <person name="Mondo S."/>
            <person name="Nolan M."/>
            <person name="Ohm R."/>
            <person name="Pangilinan J."/>
            <person name="Park H.-J."/>
            <person name="Ramirez L."/>
            <person name="Alfaro M."/>
            <person name="Sun H."/>
            <person name="Tritt A."/>
            <person name="Yoshinaga Y."/>
            <person name="Zwiers L.-H."/>
            <person name="Turgeon B."/>
            <person name="Goodwin S."/>
            <person name="Spatafora J."/>
            <person name="Crous P."/>
            <person name="Grigoriev I."/>
        </authorList>
    </citation>
    <scope>NUCLEOTIDE SEQUENCE</scope>
    <source>
        <strain evidence="2">CBS 122681</strain>
    </source>
</reference>
<keyword evidence="3" id="KW-1185">Reference proteome</keyword>
<evidence type="ECO:0000313" key="3">
    <source>
        <dbReference type="Proteomes" id="UP000799324"/>
    </source>
</evidence>
<feature type="region of interest" description="Disordered" evidence="1">
    <location>
        <begin position="359"/>
        <end position="398"/>
    </location>
</feature>
<accession>A0A6A6TK14</accession>
<feature type="compositionally biased region" description="Basic and acidic residues" evidence="1">
    <location>
        <begin position="359"/>
        <end position="389"/>
    </location>
</feature>
<dbReference type="EMBL" id="MU004306">
    <property type="protein sequence ID" value="KAF2659547.1"/>
    <property type="molecule type" value="Genomic_DNA"/>
</dbReference>
<protein>
    <submittedName>
        <fullName evidence="2">Uncharacterized protein</fullName>
    </submittedName>
</protein>
<proteinExistence type="predicted"/>